<keyword evidence="2" id="KW-0808">Transferase</keyword>
<evidence type="ECO:0000313" key="5">
    <source>
        <dbReference type="EMBL" id="SPD33585.1"/>
    </source>
</evidence>
<dbReference type="EMBL" id="OIVN01006461">
    <property type="protein sequence ID" value="SPD33585.1"/>
    <property type="molecule type" value="Genomic_DNA"/>
</dbReference>
<dbReference type="GO" id="GO:0008171">
    <property type="term" value="F:O-methyltransferase activity"/>
    <property type="evidence" value="ECO:0007669"/>
    <property type="project" value="InterPro"/>
</dbReference>
<feature type="domain" description="O-methyltransferase C-terminal" evidence="4">
    <location>
        <begin position="10"/>
        <end position="163"/>
    </location>
</feature>
<proteinExistence type="predicted"/>
<keyword evidence="1" id="KW-0489">Methyltransferase</keyword>
<dbReference type="Pfam" id="PF00891">
    <property type="entry name" value="Methyltransf_2"/>
    <property type="match status" value="1"/>
</dbReference>
<dbReference type="InterPro" id="IPR016461">
    <property type="entry name" value="COMT-like"/>
</dbReference>
<dbReference type="PROSITE" id="PS51683">
    <property type="entry name" value="SAM_OMT_II"/>
    <property type="match status" value="1"/>
</dbReference>
<sequence>MVIDKCKGTTMFEGLESVVDVGGGTRTAAKAIADAFPDMKFTILDLPHVVVDLQGSKNLIYHGGDMFEAIPPADRVLLKWILHDWNDDEECVKILKRCKEAITSNSRKGKVIIIDMVIKNQNEGDEKSIETQLFFDMLMMALVTGKERNEKEWANLFLDAGFKDYKISPILGLRSLIERAPRLHLNPKDSRPTSITPLEQLNFRLQNDKTNWTLTDTIANDSRLVMSVVIDKCKGSTVFKALESVVDVGGSTGITTKAIADAF</sequence>
<gene>
    <name evidence="5" type="ORF">FSB_LOCUS61467</name>
</gene>
<evidence type="ECO:0000256" key="1">
    <source>
        <dbReference type="ARBA" id="ARBA00022603"/>
    </source>
</evidence>
<evidence type="ECO:0000259" key="4">
    <source>
        <dbReference type="Pfam" id="PF00891"/>
    </source>
</evidence>
<dbReference type="PANTHER" id="PTHR11746">
    <property type="entry name" value="O-METHYLTRANSFERASE"/>
    <property type="match status" value="1"/>
</dbReference>
<dbReference type="GO" id="GO:0032259">
    <property type="term" value="P:methylation"/>
    <property type="evidence" value="ECO:0007669"/>
    <property type="project" value="UniProtKB-KW"/>
</dbReference>
<reference evidence="5" key="1">
    <citation type="submission" date="2018-02" db="EMBL/GenBank/DDBJ databases">
        <authorList>
            <person name="Cohen D.B."/>
            <person name="Kent A.D."/>
        </authorList>
    </citation>
    <scope>NUCLEOTIDE SEQUENCE</scope>
</reference>
<dbReference type="InterPro" id="IPR029063">
    <property type="entry name" value="SAM-dependent_MTases_sf"/>
</dbReference>
<accession>A0A2N9JAB5</accession>
<protein>
    <recommendedName>
        <fullName evidence="4">O-methyltransferase C-terminal domain-containing protein</fullName>
    </recommendedName>
</protein>
<dbReference type="InterPro" id="IPR001077">
    <property type="entry name" value="COMT_C"/>
</dbReference>
<keyword evidence="3" id="KW-0949">S-adenosyl-L-methionine</keyword>
<evidence type="ECO:0000256" key="2">
    <source>
        <dbReference type="ARBA" id="ARBA00022679"/>
    </source>
</evidence>
<dbReference type="SUPFAM" id="SSF53335">
    <property type="entry name" value="S-adenosyl-L-methionine-dependent methyltransferases"/>
    <property type="match status" value="2"/>
</dbReference>
<name>A0A2N9JAB5_FAGSY</name>
<dbReference type="Gene3D" id="3.40.50.150">
    <property type="entry name" value="Vaccinia Virus protein VP39"/>
    <property type="match status" value="2"/>
</dbReference>
<organism evidence="5">
    <name type="scientific">Fagus sylvatica</name>
    <name type="common">Beechnut</name>
    <dbReference type="NCBI Taxonomy" id="28930"/>
    <lineage>
        <taxon>Eukaryota</taxon>
        <taxon>Viridiplantae</taxon>
        <taxon>Streptophyta</taxon>
        <taxon>Embryophyta</taxon>
        <taxon>Tracheophyta</taxon>
        <taxon>Spermatophyta</taxon>
        <taxon>Magnoliopsida</taxon>
        <taxon>eudicotyledons</taxon>
        <taxon>Gunneridae</taxon>
        <taxon>Pentapetalae</taxon>
        <taxon>rosids</taxon>
        <taxon>fabids</taxon>
        <taxon>Fagales</taxon>
        <taxon>Fagaceae</taxon>
        <taxon>Fagus</taxon>
    </lineage>
</organism>
<evidence type="ECO:0000256" key="3">
    <source>
        <dbReference type="ARBA" id="ARBA00022691"/>
    </source>
</evidence>
<dbReference type="AlphaFoldDB" id="A0A2N9JAB5"/>